<dbReference type="AlphaFoldDB" id="A0A8J5NEJ7"/>
<dbReference type="InterPro" id="IPR046539">
    <property type="entry name" value="DUF6604"/>
</dbReference>
<evidence type="ECO:0000313" key="3">
    <source>
        <dbReference type="Proteomes" id="UP000694050"/>
    </source>
</evidence>
<feature type="domain" description="DUF6604" evidence="1">
    <location>
        <begin position="11"/>
        <end position="56"/>
    </location>
</feature>
<name>A0A8J5NEJ7_FUSOX</name>
<comment type="caution">
    <text evidence="2">The sequence shown here is derived from an EMBL/GenBank/DDBJ whole genome shotgun (WGS) entry which is preliminary data.</text>
</comment>
<protein>
    <recommendedName>
        <fullName evidence="1">DUF6604 domain-containing protein</fullName>
    </recommendedName>
</protein>
<dbReference type="Proteomes" id="UP000694050">
    <property type="component" value="Unassembled WGS sequence"/>
</dbReference>
<sequence length="393" mass="44389">MLSASFLSIYQKYKRDTDIVASWLATTAKQHGYTASLAAPPTACAAANKSAAPSSGRVGRMSQDVSDNVSHIKDEERPLCEEWLQSVGFLAPGKDQEMWVAIVQNWEQFLKATKTKITGSGASRRFVQGPPAKKREAIKGAFWENMDGLEGLSERWPVKARRTINQTAEGPDARPFESLAAIWDLEKMRRYQSMWTRMICFLVWTIDNDRESLEDMGLELDEELEEGIVDISQAVAPGSNFFADDDDPKDAIQGFLTKLITDKSATARKNPLFWWTSILLRSAISDDGEKDFISRGTISMNMLPPDVAIKDRIEAIRHYSKVLILDKAFMGWRTGRPGPEVWAEEIALDLNKVDNEWLNKEDGQRPDDCLDRHTCQSTAWKRVLKHLEQEGCQ</sequence>
<gene>
    <name evidence="2" type="ORF">Forpe1208_v015575</name>
</gene>
<reference evidence="2" key="1">
    <citation type="submission" date="2021-04" db="EMBL/GenBank/DDBJ databases">
        <title>First draft genome resource for Brassicaceae pathogens Fusarium oxysporum f. sp. raphani and Fusarium oxysporum f. sp. rapae.</title>
        <authorList>
            <person name="Asai S."/>
        </authorList>
    </citation>
    <scope>NUCLEOTIDE SEQUENCE</scope>
    <source>
        <strain evidence="2">Tf1208</strain>
    </source>
</reference>
<proteinExistence type="predicted"/>
<dbReference type="Pfam" id="PF20253">
    <property type="entry name" value="DUF6604"/>
    <property type="match status" value="1"/>
</dbReference>
<evidence type="ECO:0000259" key="1">
    <source>
        <dbReference type="Pfam" id="PF20253"/>
    </source>
</evidence>
<accession>A0A8J5NEJ7</accession>
<dbReference type="EMBL" id="JAELUQ010000013">
    <property type="protein sequence ID" value="KAG7404409.1"/>
    <property type="molecule type" value="Genomic_DNA"/>
</dbReference>
<evidence type="ECO:0000313" key="2">
    <source>
        <dbReference type="EMBL" id="KAG7404409.1"/>
    </source>
</evidence>
<organism evidence="2 3">
    <name type="scientific">Fusarium oxysporum f. sp. rapae</name>
    <dbReference type="NCBI Taxonomy" id="485398"/>
    <lineage>
        <taxon>Eukaryota</taxon>
        <taxon>Fungi</taxon>
        <taxon>Dikarya</taxon>
        <taxon>Ascomycota</taxon>
        <taxon>Pezizomycotina</taxon>
        <taxon>Sordariomycetes</taxon>
        <taxon>Hypocreomycetidae</taxon>
        <taxon>Hypocreales</taxon>
        <taxon>Nectriaceae</taxon>
        <taxon>Fusarium</taxon>
        <taxon>Fusarium oxysporum species complex</taxon>
    </lineage>
</organism>